<proteinExistence type="predicted"/>
<dbReference type="PROSITE" id="PS50001">
    <property type="entry name" value="SH2"/>
    <property type="match status" value="1"/>
</dbReference>
<evidence type="ECO:0000256" key="3">
    <source>
        <dbReference type="PROSITE-ProRule" id="PRU00191"/>
    </source>
</evidence>
<dbReference type="PRINTS" id="PR00401">
    <property type="entry name" value="SH2DOMAIN"/>
</dbReference>
<feature type="domain" description="SH2" evidence="5">
    <location>
        <begin position="6"/>
        <end position="102"/>
    </location>
</feature>
<reference evidence="6" key="3">
    <citation type="submission" date="2025-09" db="UniProtKB">
        <authorList>
            <consortium name="Ensembl"/>
        </authorList>
    </citation>
    <scope>IDENTIFICATION</scope>
</reference>
<organism evidence="6 7">
    <name type="scientific">Anas platyrhynchos platyrhynchos</name>
    <name type="common">Northern mallard</name>
    <dbReference type="NCBI Taxonomy" id="8840"/>
    <lineage>
        <taxon>Eukaryota</taxon>
        <taxon>Metazoa</taxon>
        <taxon>Chordata</taxon>
        <taxon>Craniata</taxon>
        <taxon>Vertebrata</taxon>
        <taxon>Euteleostomi</taxon>
        <taxon>Archelosauria</taxon>
        <taxon>Archosauria</taxon>
        <taxon>Dinosauria</taxon>
        <taxon>Saurischia</taxon>
        <taxon>Theropoda</taxon>
        <taxon>Coelurosauria</taxon>
        <taxon>Aves</taxon>
        <taxon>Neognathae</taxon>
        <taxon>Galloanserae</taxon>
        <taxon>Anseriformes</taxon>
        <taxon>Anatidae</taxon>
        <taxon>Anatinae</taxon>
        <taxon>Anas</taxon>
    </lineage>
</organism>
<dbReference type="GeneTree" id="ENSGT00940000166245"/>
<dbReference type="GO" id="GO:0043569">
    <property type="term" value="P:negative regulation of insulin-like growth factor receptor signaling pathway"/>
    <property type="evidence" value="ECO:0007669"/>
    <property type="project" value="TreeGrafter"/>
</dbReference>
<dbReference type="GO" id="GO:0004445">
    <property type="term" value="F:inositol-polyphosphate 5-phosphatase activity"/>
    <property type="evidence" value="ECO:0007669"/>
    <property type="project" value="TreeGrafter"/>
</dbReference>
<reference evidence="7" key="1">
    <citation type="submission" date="2017-10" db="EMBL/GenBank/DDBJ databases">
        <title>A new Pekin duck reference genome.</title>
        <authorList>
            <person name="Hou Z.-C."/>
            <person name="Zhou Z.-K."/>
            <person name="Zhu F."/>
            <person name="Hou S.-S."/>
        </authorList>
    </citation>
    <scope>NUCLEOTIDE SEQUENCE [LARGE SCALE GENOMIC DNA]</scope>
</reference>
<dbReference type="PANTHER" id="PTHR46051">
    <property type="entry name" value="SH2 DOMAIN-CONTAINING PROTEIN"/>
    <property type="match status" value="1"/>
</dbReference>
<reference evidence="6" key="2">
    <citation type="submission" date="2025-08" db="UniProtKB">
        <authorList>
            <consortium name="Ensembl"/>
        </authorList>
    </citation>
    <scope>IDENTIFICATION</scope>
</reference>
<dbReference type="GO" id="GO:0005829">
    <property type="term" value="C:cytosol"/>
    <property type="evidence" value="ECO:0007669"/>
    <property type="project" value="TreeGrafter"/>
</dbReference>
<name>A0A493TSR7_ANAPP</name>
<accession>A0A493TSR7</accession>
<dbReference type="Gene3D" id="3.30.505.10">
    <property type="entry name" value="SH2 domain"/>
    <property type="match status" value="1"/>
</dbReference>
<keyword evidence="7" id="KW-1185">Reference proteome</keyword>
<evidence type="ECO:0000259" key="5">
    <source>
        <dbReference type="PROSITE" id="PS50001"/>
    </source>
</evidence>
<evidence type="ECO:0000256" key="4">
    <source>
        <dbReference type="SAM" id="MobiDB-lite"/>
    </source>
</evidence>
<feature type="region of interest" description="Disordered" evidence="4">
    <location>
        <begin position="105"/>
        <end position="136"/>
    </location>
</feature>
<protein>
    <recommendedName>
        <fullName evidence="5">SH2 domain-containing protein</fullName>
    </recommendedName>
</protein>
<dbReference type="GO" id="GO:0002376">
    <property type="term" value="P:immune system process"/>
    <property type="evidence" value="ECO:0007669"/>
    <property type="project" value="UniProtKB-KW"/>
</dbReference>
<dbReference type="Proteomes" id="UP000016666">
    <property type="component" value="Unassembled WGS sequence"/>
</dbReference>
<evidence type="ECO:0000256" key="2">
    <source>
        <dbReference type="ARBA" id="ARBA00022999"/>
    </source>
</evidence>
<dbReference type="Ensembl" id="ENSAPLT00000046578.1">
    <property type="protein sequence ID" value="ENSAPLP00000028928.1"/>
    <property type="gene ID" value="ENSAPLG00000026656.1"/>
</dbReference>
<dbReference type="SMART" id="SM00252">
    <property type="entry name" value="SH2"/>
    <property type="match status" value="1"/>
</dbReference>
<dbReference type="SUPFAM" id="SSF55550">
    <property type="entry name" value="SH2 domain"/>
    <property type="match status" value="1"/>
</dbReference>
<evidence type="ECO:0000313" key="7">
    <source>
        <dbReference type="Proteomes" id="UP000016666"/>
    </source>
</evidence>
<dbReference type="GO" id="GO:0050776">
    <property type="term" value="P:regulation of immune response"/>
    <property type="evidence" value="ECO:0007669"/>
    <property type="project" value="TreeGrafter"/>
</dbReference>
<dbReference type="CDD" id="cd10343">
    <property type="entry name" value="SH2_SHIP"/>
    <property type="match status" value="1"/>
</dbReference>
<dbReference type="InterPro" id="IPR036860">
    <property type="entry name" value="SH2_dom_sf"/>
</dbReference>
<evidence type="ECO:0000313" key="6">
    <source>
        <dbReference type="Ensembl" id="ENSAPLP00000028928.1"/>
    </source>
</evidence>
<dbReference type="AlphaFoldDB" id="A0A493TSR7"/>
<evidence type="ECO:0000256" key="1">
    <source>
        <dbReference type="ARBA" id="ARBA00022859"/>
    </source>
</evidence>
<dbReference type="Pfam" id="PF00017">
    <property type="entry name" value="SH2"/>
    <property type="match status" value="1"/>
</dbReference>
<keyword evidence="1" id="KW-0391">Immunity</keyword>
<keyword evidence="2 3" id="KW-0727">SH2 domain</keyword>
<dbReference type="InterPro" id="IPR000980">
    <property type="entry name" value="SH2"/>
</dbReference>
<dbReference type="OMA" id="FPEVCNI"/>
<sequence>MAAASWYHRDISRVVAEDLLAKAGRDGCFLVRDSESVAGAYALCLLFQRHVHTYRILPDDEGLLSVQTIQGIQAKCFRTLPDLIGAYQQPNNGLVTPLLYPVHRHRDAARSPPGGTGGARGSVLPMPGPTSRSSCS</sequence>
<dbReference type="STRING" id="8840.ENSAPLP00000028928"/>
<dbReference type="PANTHER" id="PTHR46051:SF2">
    <property type="entry name" value="PHOSPHATIDYLINOSITOL 3,4,5-TRISPHOSPHATE 5-PHOSPHATASE 2"/>
    <property type="match status" value="1"/>
</dbReference>